<keyword evidence="1" id="KW-1133">Transmembrane helix</keyword>
<dbReference type="AlphaFoldDB" id="A0A9D1TEY9"/>
<feature type="transmembrane region" description="Helical" evidence="1">
    <location>
        <begin position="156"/>
        <end position="178"/>
    </location>
</feature>
<proteinExistence type="predicted"/>
<dbReference type="PROSITE" id="PS51257">
    <property type="entry name" value="PROKAR_LIPOPROTEIN"/>
    <property type="match status" value="1"/>
</dbReference>
<gene>
    <name evidence="2" type="ORF">H9747_04670</name>
</gene>
<accession>A0A9D1TEY9</accession>
<keyword evidence="1" id="KW-0472">Membrane</keyword>
<protein>
    <submittedName>
        <fullName evidence="2">Uncharacterized protein</fullName>
    </submittedName>
</protein>
<evidence type="ECO:0000256" key="1">
    <source>
        <dbReference type="SAM" id="Phobius"/>
    </source>
</evidence>
<organism evidence="2 3">
    <name type="scientific">Candidatus Blautia stercorigallinarum</name>
    <dbReference type="NCBI Taxonomy" id="2838501"/>
    <lineage>
        <taxon>Bacteria</taxon>
        <taxon>Bacillati</taxon>
        <taxon>Bacillota</taxon>
        <taxon>Clostridia</taxon>
        <taxon>Lachnospirales</taxon>
        <taxon>Lachnospiraceae</taxon>
        <taxon>Blautia</taxon>
    </lineage>
</organism>
<comment type="caution">
    <text evidence="2">The sequence shown here is derived from an EMBL/GenBank/DDBJ whole genome shotgun (WGS) entry which is preliminary data.</text>
</comment>
<reference evidence="2" key="2">
    <citation type="submission" date="2021-04" db="EMBL/GenBank/DDBJ databases">
        <authorList>
            <person name="Gilroy R."/>
        </authorList>
    </citation>
    <scope>NUCLEOTIDE SEQUENCE</scope>
    <source>
        <strain evidence="2">CHK195-9823</strain>
    </source>
</reference>
<evidence type="ECO:0000313" key="2">
    <source>
        <dbReference type="EMBL" id="HIV38279.1"/>
    </source>
</evidence>
<evidence type="ECO:0000313" key="3">
    <source>
        <dbReference type="Proteomes" id="UP000886814"/>
    </source>
</evidence>
<dbReference type="EMBL" id="DXIQ01000027">
    <property type="protein sequence ID" value="HIV38279.1"/>
    <property type="molecule type" value="Genomic_DNA"/>
</dbReference>
<keyword evidence="1" id="KW-0812">Transmembrane</keyword>
<dbReference type="Proteomes" id="UP000886814">
    <property type="component" value="Unassembled WGS sequence"/>
</dbReference>
<reference evidence="2" key="1">
    <citation type="journal article" date="2021" name="PeerJ">
        <title>Extensive microbial diversity within the chicken gut microbiome revealed by metagenomics and culture.</title>
        <authorList>
            <person name="Gilroy R."/>
            <person name="Ravi A."/>
            <person name="Getino M."/>
            <person name="Pursley I."/>
            <person name="Horton D.L."/>
            <person name="Alikhan N.F."/>
            <person name="Baker D."/>
            <person name="Gharbi K."/>
            <person name="Hall N."/>
            <person name="Watson M."/>
            <person name="Adriaenssens E.M."/>
            <person name="Foster-Nyarko E."/>
            <person name="Jarju S."/>
            <person name="Secka A."/>
            <person name="Antonio M."/>
            <person name="Oren A."/>
            <person name="Chaudhuri R.R."/>
            <person name="La Ragione R."/>
            <person name="Hildebrand F."/>
            <person name="Pallen M.J."/>
        </authorList>
    </citation>
    <scope>NUCLEOTIDE SEQUENCE</scope>
    <source>
        <strain evidence="2">CHK195-9823</strain>
    </source>
</reference>
<name>A0A9D1TEY9_9FIRM</name>
<sequence length="194" mass="22352">MKKIGLWIFRMIRIVVCVVLLFASCLALLLAIALKDSPYMIYDISDSKKIEDSIAIISDNIPWPSTLPDSTKILKLRYDQHTLDTRLSYLYVTIQLPADQVLDNSTMPAGYHISHNEVQGENRCIQFYYQCAPAAMGNLYDWIVQNGRRIYDMKEILLSFLPVIGLLLAAILVVIPYGKIHRHFKDRKRPPQRQ</sequence>